<feature type="non-terminal residue" evidence="6">
    <location>
        <position position="137"/>
    </location>
</feature>
<dbReference type="SUPFAM" id="SSF75005">
    <property type="entry name" value="Arabinanase/levansucrase/invertase"/>
    <property type="match status" value="1"/>
</dbReference>
<keyword evidence="3" id="KW-0326">Glycosidase</keyword>
<dbReference type="InterPro" id="IPR023296">
    <property type="entry name" value="Glyco_hydro_beta-prop_sf"/>
</dbReference>
<gene>
    <name evidence="6" type="ORF">KCU98_g23108</name>
</gene>
<comment type="caution">
    <text evidence="6">The sequence shown here is derived from an EMBL/GenBank/DDBJ whole genome shotgun (WGS) entry which is preliminary data.</text>
</comment>
<evidence type="ECO:0000313" key="7">
    <source>
        <dbReference type="Proteomes" id="UP000729357"/>
    </source>
</evidence>
<accession>A0A9P8EZA0</accession>
<dbReference type="EMBL" id="JAHFXS010009640">
    <property type="protein sequence ID" value="KAG9914855.1"/>
    <property type="molecule type" value="Genomic_DNA"/>
</dbReference>
<dbReference type="PANTHER" id="PTHR42800">
    <property type="entry name" value="EXOINULINASE INUD (AFU_ORTHOLOGUE AFUA_5G00480)"/>
    <property type="match status" value="1"/>
</dbReference>
<dbReference type="GO" id="GO:0005987">
    <property type="term" value="P:sucrose catabolic process"/>
    <property type="evidence" value="ECO:0007669"/>
    <property type="project" value="TreeGrafter"/>
</dbReference>
<keyword evidence="7" id="KW-1185">Reference proteome</keyword>
<evidence type="ECO:0000256" key="2">
    <source>
        <dbReference type="ARBA" id="ARBA00022801"/>
    </source>
</evidence>
<keyword evidence="4" id="KW-0732">Signal</keyword>
<evidence type="ECO:0000256" key="1">
    <source>
        <dbReference type="ARBA" id="ARBA00009902"/>
    </source>
</evidence>
<dbReference type="GO" id="GO:0004575">
    <property type="term" value="F:sucrose alpha-glucosidase activity"/>
    <property type="evidence" value="ECO:0007669"/>
    <property type="project" value="TreeGrafter"/>
</dbReference>
<evidence type="ECO:0000256" key="3">
    <source>
        <dbReference type="ARBA" id="ARBA00023295"/>
    </source>
</evidence>
<evidence type="ECO:0000259" key="5">
    <source>
        <dbReference type="Pfam" id="PF00251"/>
    </source>
</evidence>
<dbReference type="InterPro" id="IPR013148">
    <property type="entry name" value="Glyco_hydro_32_N"/>
</dbReference>
<feature type="domain" description="Glycosyl hydrolase family 32 N-terminal" evidence="5">
    <location>
        <begin position="42"/>
        <end position="126"/>
    </location>
</feature>
<evidence type="ECO:0000256" key="4">
    <source>
        <dbReference type="SAM" id="SignalP"/>
    </source>
</evidence>
<evidence type="ECO:0000313" key="6">
    <source>
        <dbReference type="EMBL" id="KAG9914855.1"/>
    </source>
</evidence>
<organism evidence="6 7">
    <name type="scientific">Aureobasidium melanogenum</name>
    <name type="common">Aureobasidium pullulans var. melanogenum</name>
    <dbReference type="NCBI Taxonomy" id="46634"/>
    <lineage>
        <taxon>Eukaryota</taxon>
        <taxon>Fungi</taxon>
        <taxon>Dikarya</taxon>
        <taxon>Ascomycota</taxon>
        <taxon>Pezizomycotina</taxon>
        <taxon>Dothideomycetes</taxon>
        <taxon>Dothideomycetidae</taxon>
        <taxon>Dothideales</taxon>
        <taxon>Saccotheciaceae</taxon>
        <taxon>Aureobasidium</taxon>
    </lineage>
</organism>
<feature type="signal peptide" evidence="4">
    <location>
        <begin position="1"/>
        <end position="21"/>
    </location>
</feature>
<reference evidence="6" key="2">
    <citation type="submission" date="2021-08" db="EMBL/GenBank/DDBJ databases">
        <authorList>
            <person name="Gostincar C."/>
            <person name="Sun X."/>
            <person name="Song Z."/>
            <person name="Gunde-Cimerman N."/>
        </authorList>
    </citation>
    <scope>NUCLEOTIDE SEQUENCE</scope>
    <source>
        <strain evidence="6">EXF-9298</strain>
    </source>
</reference>
<keyword evidence="2 6" id="KW-0378">Hydrolase</keyword>
<feature type="chain" id="PRO_5040323607" evidence="4">
    <location>
        <begin position="22"/>
        <end position="137"/>
    </location>
</feature>
<dbReference type="PANTHER" id="PTHR42800:SF3">
    <property type="entry name" value="GLYCOSYL HYDROLASE FAMILY 32 N-TERMINAL DOMAIN-CONTAINING PROTEIN"/>
    <property type="match status" value="1"/>
</dbReference>
<protein>
    <submittedName>
        <fullName evidence="6">Glycosyl hydrolase-like proteins family 32 superfamily</fullName>
    </submittedName>
</protein>
<sequence>MKGSLALGSLMGATALGQTLTTSMIESMGNNTLFTRWRPQNHFIAPAGWMNDPCGLMYDPTEDLYHAFYQWHPEHINWGNISWGHATSKDMISWTDVGGWQGRDALAMGPSGNGSYNGLGIFSGTAQPVNLTGGVDG</sequence>
<dbReference type="GO" id="GO:0005737">
    <property type="term" value="C:cytoplasm"/>
    <property type="evidence" value="ECO:0007669"/>
    <property type="project" value="TreeGrafter"/>
</dbReference>
<name>A0A9P8EZA0_AURME</name>
<dbReference type="Proteomes" id="UP000729357">
    <property type="component" value="Unassembled WGS sequence"/>
</dbReference>
<dbReference type="Pfam" id="PF00251">
    <property type="entry name" value="Glyco_hydro_32N"/>
    <property type="match status" value="1"/>
</dbReference>
<reference evidence="6" key="1">
    <citation type="journal article" date="2021" name="J Fungi (Basel)">
        <title>Virulence traits and population genomics of the black yeast Aureobasidium melanogenum.</title>
        <authorList>
            <person name="Cernosa A."/>
            <person name="Sun X."/>
            <person name="Gostincar C."/>
            <person name="Fang C."/>
            <person name="Gunde-Cimerman N."/>
            <person name="Song Z."/>
        </authorList>
    </citation>
    <scope>NUCLEOTIDE SEQUENCE</scope>
    <source>
        <strain evidence="6">EXF-9298</strain>
    </source>
</reference>
<proteinExistence type="inferred from homology"/>
<dbReference type="Gene3D" id="2.115.10.20">
    <property type="entry name" value="Glycosyl hydrolase domain, family 43"/>
    <property type="match status" value="1"/>
</dbReference>
<comment type="similarity">
    <text evidence="1">Belongs to the glycosyl hydrolase 32 family.</text>
</comment>
<dbReference type="AlphaFoldDB" id="A0A9P8EZA0"/>